<keyword evidence="3" id="KW-1185">Reference proteome</keyword>
<dbReference type="AlphaFoldDB" id="A0AAV7VWG5"/>
<evidence type="ECO:0000313" key="3">
    <source>
        <dbReference type="Proteomes" id="UP001066276"/>
    </source>
</evidence>
<feature type="compositionally biased region" description="Basic residues" evidence="1">
    <location>
        <begin position="113"/>
        <end position="122"/>
    </location>
</feature>
<evidence type="ECO:0000313" key="2">
    <source>
        <dbReference type="EMBL" id="KAJ1204987.1"/>
    </source>
</evidence>
<dbReference type="Proteomes" id="UP001066276">
    <property type="component" value="Chromosome 1_2"/>
</dbReference>
<proteinExistence type="predicted"/>
<gene>
    <name evidence="2" type="ORF">NDU88_000422</name>
</gene>
<name>A0AAV7VWG5_PLEWA</name>
<organism evidence="2 3">
    <name type="scientific">Pleurodeles waltl</name>
    <name type="common">Iberian ribbed newt</name>
    <dbReference type="NCBI Taxonomy" id="8319"/>
    <lineage>
        <taxon>Eukaryota</taxon>
        <taxon>Metazoa</taxon>
        <taxon>Chordata</taxon>
        <taxon>Craniata</taxon>
        <taxon>Vertebrata</taxon>
        <taxon>Euteleostomi</taxon>
        <taxon>Amphibia</taxon>
        <taxon>Batrachia</taxon>
        <taxon>Caudata</taxon>
        <taxon>Salamandroidea</taxon>
        <taxon>Salamandridae</taxon>
        <taxon>Pleurodelinae</taxon>
        <taxon>Pleurodeles</taxon>
    </lineage>
</organism>
<comment type="caution">
    <text evidence="2">The sequence shown here is derived from an EMBL/GenBank/DDBJ whole genome shotgun (WGS) entry which is preliminary data.</text>
</comment>
<evidence type="ECO:0000256" key="1">
    <source>
        <dbReference type="SAM" id="MobiDB-lite"/>
    </source>
</evidence>
<dbReference type="EMBL" id="JANPWB010000002">
    <property type="protein sequence ID" value="KAJ1204987.1"/>
    <property type="molecule type" value="Genomic_DNA"/>
</dbReference>
<sequence length="314" mass="32386">MQRSTQDVIPARTGLSLATTDMQATQANITPKAVIPDPVAGDKVIMKDLHRGPGKRGWFLEEEVIARGRILCSAFAAPEHALCPVSALQIPRRAALPPAAAPVGAAQEEAGRSLRRAGHRGSRQGLARSGARRSEHLAGLGSSPAEAPGGSWAAEGELRDGECTAGRVRAGGARGWGSRPGSVCISQPQVSSLRAAPRFSPESPQSGVLSPGVRVDGAGLAAHYEYVLGAGEQEGVGAGVRSVDTKICRFAATAPPAVRTSDGGRPSARARLVPRCCWPRTGTAAGDFGGLDGVLSAPCFAYCRPSPGIPAHFQ</sequence>
<accession>A0AAV7VWG5</accession>
<protein>
    <submittedName>
        <fullName evidence="2">Uncharacterized protein</fullName>
    </submittedName>
</protein>
<feature type="region of interest" description="Disordered" evidence="1">
    <location>
        <begin position="106"/>
        <end position="158"/>
    </location>
</feature>
<reference evidence="2" key="1">
    <citation type="journal article" date="2022" name="bioRxiv">
        <title>Sequencing and chromosome-scale assembly of the giantPleurodeles waltlgenome.</title>
        <authorList>
            <person name="Brown T."/>
            <person name="Elewa A."/>
            <person name="Iarovenko S."/>
            <person name="Subramanian E."/>
            <person name="Araus A.J."/>
            <person name="Petzold A."/>
            <person name="Susuki M."/>
            <person name="Suzuki K.-i.T."/>
            <person name="Hayashi T."/>
            <person name="Toyoda A."/>
            <person name="Oliveira C."/>
            <person name="Osipova E."/>
            <person name="Leigh N.D."/>
            <person name="Simon A."/>
            <person name="Yun M.H."/>
        </authorList>
    </citation>
    <scope>NUCLEOTIDE SEQUENCE</scope>
    <source>
        <strain evidence="2">20211129_DDA</strain>
        <tissue evidence="2">Liver</tissue>
    </source>
</reference>